<gene>
    <name evidence="11" type="primary">trxA</name>
    <name evidence="11" type="ORF">KC622_02185</name>
</gene>
<proteinExistence type="inferred from homology"/>
<dbReference type="InterPro" id="IPR036249">
    <property type="entry name" value="Thioredoxin-like_sf"/>
</dbReference>
<dbReference type="Proteomes" id="UP000748332">
    <property type="component" value="Unassembled WGS sequence"/>
</dbReference>
<evidence type="ECO:0000256" key="2">
    <source>
        <dbReference type="ARBA" id="ARBA00022448"/>
    </source>
</evidence>
<keyword evidence="3" id="KW-0249">Electron transport</keyword>
<feature type="disulfide bond" description="Redox-active" evidence="9">
    <location>
        <begin position="30"/>
        <end position="33"/>
    </location>
</feature>
<accession>A0A955HZQ9</accession>
<dbReference type="PROSITE" id="PS51352">
    <property type="entry name" value="THIOREDOXIN_2"/>
    <property type="match status" value="1"/>
</dbReference>
<reference evidence="11" key="1">
    <citation type="submission" date="2020-04" db="EMBL/GenBank/DDBJ databases">
        <authorList>
            <person name="Zhang T."/>
        </authorList>
    </citation>
    <scope>NUCLEOTIDE SEQUENCE</scope>
    <source>
        <strain evidence="11">HKST-UBA16</strain>
    </source>
</reference>
<organism evidence="11 12">
    <name type="scientific">Candidatus Dojkabacteria bacterium</name>
    <dbReference type="NCBI Taxonomy" id="2099670"/>
    <lineage>
        <taxon>Bacteria</taxon>
        <taxon>Candidatus Dojkabacteria</taxon>
    </lineage>
</organism>
<feature type="site" description="Contributes to redox potential value" evidence="8">
    <location>
        <position position="32"/>
    </location>
</feature>
<dbReference type="InterPro" id="IPR013766">
    <property type="entry name" value="Thioredoxin_domain"/>
</dbReference>
<keyword evidence="5 9" id="KW-0676">Redox-active center</keyword>
<feature type="site" description="Contributes to redox potential value" evidence="8">
    <location>
        <position position="31"/>
    </location>
</feature>
<dbReference type="SUPFAM" id="SSF52833">
    <property type="entry name" value="Thioredoxin-like"/>
    <property type="match status" value="1"/>
</dbReference>
<protein>
    <recommendedName>
        <fullName evidence="6 7">Thioredoxin</fullName>
    </recommendedName>
</protein>
<feature type="active site" description="Nucleophile" evidence="8">
    <location>
        <position position="33"/>
    </location>
</feature>
<feature type="domain" description="Thioredoxin" evidence="10">
    <location>
        <begin position="1"/>
        <end position="105"/>
    </location>
</feature>
<comment type="similarity">
    <text evidence="1 7">Belongs to the thioredoxin family.</text>
</comment>
<dbReference type="CDD" id="cd02947">
    <property type="entry name" value="TRX_family"/>
    <property type="match status" value="1"/>
</dbReference>
<dbReference type="PANTHER" id="PTHR45663:SF11">
    <property type="entry name" value="GEO12009P1"/>
    <property type="match status" value="1"/>
</dbReference>
<evidence type="ECO:0000256" key="1">
    <source>
        <dbReference type="ARBA" id="ARBA00008987"/>
    </source>
</evidence>
<evidence type="ECO:0000313" key="11">
    <source>
        <dbReference type="EMBL" id="MCA9375117.1"/>
    </source>
</evidence>
<dbReference type="PRINTS" id="PR00421">
    <property type="entry name" value="THIOREDOXIN"/>
</dbReference>
<feature type="site" description="Deprotonates C-terminal active site Cys" evidence="8">
    <location>
        <position position="24"/>
    </location>
</feature>
<feature type="active site" description="Nucleophile" evidence="8">
    <location>
        <position position="30"/>
    </location>
</feature>
<name>A0A955HZQ9_9BACT</name>
<evidence type="ECO:0000313" key="12">
    <source>
        <dbReference type="Proteomes" id="UP000748332"/>
    </source>
</evidence>
<dbReference type="InterPro" id="IPR017937">
    <property type="entry name" value="Thioredoxin_CS"/>
</dbReference>
<comment type="caution">
    <text evidence="11">The sequence shown here is derived from an EMBL/GenBank/DDBJ whole genome shotgun (WGS) entry which is preliminary data.</text>
</comment>
<evidence type="ECO:0000256" key="7">
    <source>
        <dbReference type="PIRNR" id="PIRNR000077"/>
    </source>
</evidence>
<dbReference type="GO" id="GO:0015035">
    <property type="term" value="F:protein-disulfide reductase activity"/>
    <property type="evidence" value="ECO:0007669"/>
    <property type="project" value="UniProtKB-UniRule"/>
</dbReference>
<evidence type="ECO:0000259" key="10">
    <source>
        <dbReference type="PROSITE" id="PS51352"/>
    </source>
</evidence>
<sequence>MAAAFTDTGWQGDVLDASGLVMVDFWADWCGPCHMLAPTVEEIADEMGNKIKVGKLNVDENQATAAKYQVMSIPTVMIFKDGEVVEKLIGVQPKQAYVDAINRHA</sequence>
<evidence type="ECO:0000256" key="3">
    <source>
        <dbReference type="ARBA" id="ARBA00022982"/>
    </source>
</evidence>
<evidence type="ECO:0000256" key="4">
    <source>
        <dbReference type="ARBA" id="ARBA00023157"/>
    </source>
</evidence>
<dbReference type="Gene3D" id="3.40.30.10">
    <property type="entry name" value="Glutaredoxin"/>
    <property type="match status" value="1"/>
</dbReference>
<dbReference type="NCBIfam" id="TIGR01068">
    <property type="entry name" value="thioredoxin"/>
    <property type="match status" value="1"/>
</dbReference>
<dbReference type="PANTHER" id="PTHR45663">
    <property type="entry name" value="GEO12009P1"/>
    <property type="match status" value="1"/>
</dbReference>
<evidence type="ECO:0000256" key="8">
    <source>
        <dbReference type="PIRSR" id="PIRSR000077-1"/>
    </source>
</evidence>
<dbReference type="AlphaFoldDB" id="A0A955HZQ9"/>
<keyword evidence="2" id="KW-0813">Transport</keyword>
<evidence type="ECO:0000256" key="9">
    <source>
        <dbReference type="PIRSR" id="PIRSR000077-4"/>
    </source>
</evidence>
<dbReference type="InterPro" id="IPR005746">
    <property type="entry name" value="Thioredoxin"/>
</dbReference>
<dbReference type="EMBL" id="JAGQLM010000088">
    <property type="protein sequence ID" value="MCA9375117.1"/>
    <property type="molecule type" value="Genomic_DNA"/>
</dbReference>
<dbReference type="PROSITE" id="PS00194">
    <property type="entry name" value="THIOREDOXIN_1"/>
    <property type="match status" value="1"/>
</dbReference>
<dbReference type="GO" id="GO:0005829">
    <property type="term" value="C:cytosol"/>
    <property type="evidence" value="ECO:0007669"/>
    <property type="project" value="TreeGrafter"/>
</dbReference>
<evidence type="ECO:0000256" key="6">
    <source>
        <dbReference type="NCBIfam" id="TIGR01068"/>
    </source>
</evidence>
<dbReference type="GO" id="GO:0045454">
    <property type="term" value="P:cell redox homeostasis"/>
    <property type="evidence" value="ECO:0007669"/>
    <property type="project" value="TreeGrafter"/>
</dbReference>
<keyword evidence="4 9" id="KW-1015">Disulfide bond</keyword>
<dbReference type="PIRSF" id="PIRSF000077">
    <property type="entry name" value="Thioredoxin"/>
    <property type="match status" value="1"/>
</dbReference>
<evidence type="ECO:0000256" key="5">
    <source>
        <dbReference type="ARBA" id="ARBA00023284"/>
    </source>
</evidence>
<dbReference type="FunFam" id="3.40.30.10:FF:000001">
    <property type="entry name" value="Thioredoxin"/>
    <property type="match status" value="1"/>
</dbReference>
<dbReference type="Pfam" id="PF00085">
    <property type="entry name" value="Thioredoxin"/>
    <property type="match status" value="1"/>
</dbReference>
<reference evidence="11" key="2">
    <citation type="journal article" date="2021" name="Microbiome">
        <title>Successional dynamics and alternative stable states in a saline activated sludge microbial community over 9 years.</title>
        <authorList>
            <person name="Wang Y."/>
            <person name="Ye J."/>
            <person name="Ju F."/>
            <person name="Liu L."/>
            <person name="Boyd J.A."/>
            <person name="Deng Y."/>
            <person name="Parks D.H."/>
            <person name="Jiang X."/>
            <person name="Yin X."/>
            <person name="Woodcroft B.J."/>
            <person name="Tyson G.W."/>
            <person name="Hugenholtz P."/>
            <person name="Polz M.F."/>
            <person name="Zhang T."/>
        </authorList>
    </citation>
    <scope>NUCLEOTIDE SEQUENCE</scope>
    <source>
        <strain evidence="11">HKST-UBA16</strain>
    </source>
</reference>